<dbReference type="PANTHER" id="PTHR30154:SF34">
    <property type="entry name" value="TRANSCRIPTIONAL REGULATOR AZLB"/>
    <property type="match status" value="1"/>
</dbReference>
<evidence type="ECO:0000259" key="5">
    <source>
        <dbReference type="PROSITE" id="PS50956"/>
    </source>
</evidence>
<dbReference type="PATRIC" id="fig|1703.10.peg.118"/>
<dbReference type="Pfam" id="PF01037">
    <property type="entry name" value="AsnC_trans_reg"/>
    <property type="match status" value="1"/>
</dbReference>
<dbReference type="PRINTS" id="PR00033">
    <property type="entry name" value="HTHASNC"/>
</dbReference>
<dbReference type="InterPro" id="IPR036388">
    <property type="entry name" value="WH-like_DNA-bd_sf"/>
</dbReference>
<dbReference type="Gene3D" id="1.10.10.10">
    <property type="entry name" value="Winged helix-like DNA-binding domain superfamily/Winged helix DNA-binding domain"/>
    <property type="match status" value="1"/>
</dbReference>
<name>A0A1D7VYN2_BREAU</name>
<keyword evidence="1" id="KW-0805">Transcription regulation</keyword>
<keyword evidence="2" id="KW-0238">DNA-binding</keyword>
<sequence>MRTFLAEAVPLSSTTGPRRRAIPSPRRGPRMGRRPTIPPGAHRRLSARVHQGRLNAEVAGKTQTSTVKERPVAFDLDDIDRSIIAALVEDSRLSVRQLAERVHISRSAAHKRFTTLIESGAIRKFTAEVDREALGMTVTAVVVVKIGERPWPQVRDDLAALPFVEKVQAVSGDIDALVTVNAPDNTALSQVILRRIHEVPGVVSSRSLLILDEAEGHRPGAG</sequence>
<dbReference type="GO" id="GO:0043200">
    <property type="term" value="P:response to amino acid"/>
    <property type="evidence" value="ECO:0007669"/>
    <property type="project" value="TreeGrafter"/>
</dbReference>
<dbReference type="Pfam" id="PF13412">
    <property type="entry name" value="HTH_24"/>
    <property type="match status" value="1"/>
</dbReference>
<dbReference type="AlphaFoldDB" id="A0A1D7VYN2"/>
<dbReference type="PROSITE" id="PS50956">
    <property type="entry name" value="HTH_ASNC_2"/>
    <property type="match status" value="1"/>
</dbReference>
<dbReference type="PANTHER" id="PTHR30154">
    <property type="entry name" value="LEUCINE-RESPONSIVE REGULATORY PROTEIN"/>
    <property type="match status" value="1"/>
</dbReference>
<dbReference type="Gene3D" id="3.30.70.920">
    <property type="match status" value="1"/>
</dbReference>
<accession>A0A1D7VYN2</accession>
<feature type="compositionally biased region" description="Basic residues" evidence="4">
    <location>
        <begin position="17"/>
        <end position="33"/>
    </location>
</feature>
<dbReference type="InterPro" id="IPR019888">
    <property type="entry name" value="Tscrpt_reg_AsnC-like"/>
</dbReference>
<dbReference type="InterPro" id="IPR036390">
    <property type="entry name" value="WH_DNA-bd_sf"/>
</dbReference>
<feature type="domain" description="HTH asnC-type" evidence="5">
    <location>
        <begin position="76"/>
        <end position="137"/>
    </location>
</feature>
<organism evidence="6 7">
    <name type="scientific">Brevibacterium aurantiacum</name>
    <dbReference type="NCBI Taxonomy" id="273384"/>
    <lineage>
        <taxon>Bacteria</taxon>
        <taxon>Bacillati</taxon>
        <taxon>Actinomycetota</taxon>
        <taxon>Actinomycetes</taxon>
        <taxon>Micrococcales</taxon>
        <taxon>Brevibacteriaceae</taxon>
        <taxon>Brevibacterium</taxon>
    </lineage>
</organism>
<dbReference type="SUPFAM" id="SSF54909">
    <property type="entry name" value="Dimeric alpha+beta barrel"/>
    <property type="match status" value="1"/>
</dbReference>
<protein>
    <submittedName>
        <fullName evidence="6">Transcriptional regulator, AsnC family</fullName>
    </submittedName>
</protein>
<reference evidence="7" key="1">
    <citation type="submission" date="2016-09" db="EMBL/GenBank/DDBJ databases">
        <title>Complete Genome Sequence of Brevibacterium linens SMQ-1335.</title>
        <authorList>
            <person name="de Melo A.G."/>
            <person name="Labrie S.J."/>
            <person name="Dumaresq J."/>
            <person name="Roberts R.J."/>
            <person name="Tremblay D.M."/>
            <person name="Moineau S."/>
        </authorList>
    </citation>
    <scope>NUCLEOTIDE SEQUENCE [LARGE SCALE GENOMIC DNA]</scope>
    <source>
        <strain evidence="7">SMQ-1335</strain>
    </source>
</reference>
<keyword evidence="3" id="KW-0804">Transcription</keyword>
<evidence type="ECO:0000256" key="3">
    <source>
        <dbReference type="ARBA" id="ARBA00023163"/>
    </source>
</evidence>
<dbReference type="InterPro" id="IPR000485">
    <property type="entry name" value="AsnC-type_HTH_dom"/>
</dbReference>
<dbReference type="SMART" id="SM00344">
    <property type="entry name" value="HTH_ASNC"/>
    <property type="match status" value="1"/>
</dbReference>
<dbReference type="EMBL" id="CP017150">
    <property type="protein sequence ID" value="AOP51837.1"/>
    <property type="molecule type" value="Genomic_DNA"/>
</dbReference>
<evidence type="ECO:0000256" key="1">
    <source>
        <dbReference type="ARBA" id="ARBA00023015"/>
    </source>
</evidence>
<evidence type="ECO:0000313" key="7">
    <source>
        <dbReference type="Proteomes" id="UP000094793"/>
    </source>
</evidence>
<dbReference type="GO" id="GO:0005829">
    <property type="term" value="C:cytosol"/>
    <property type="evidence" value="ECO:0007669"/>
    <property type="project" value="TreeGrafter"/>
</dbReference>
<gene>
    <name evidence="6" type="ORF">BLSMQ_0115</name>
</gene>
<dbReference type="eggNOG" id="COG1522">
    <property type="taxonomic scope" value="Bacteria"/>
</dbReference>
<feature type="region of interest" description="Disordered" evidence="4">
    <location>
        <begin position="1"/>
        <end position="45"/>
    </location>
</feature>
<evidence type="ECO:0000313" key="6">
    <source>
        <dbReference type="EMBL" id="AOP51837.1"/>
    </source>
</evidence>
<evidence type="ECO:0000256" key="2">
    <source>
        <dbReference type="ARBA" id="ARBA00023125"/>
    </source>
</evidence>
<dbReference type="GO" id="GO:0043565">
    <property type="term" value="F:sequence-specific DNA binding"/>
    <property type="evidence" value="ECO:0007669"/>
    <property type="project" value="InterPro"/>
</dbReference>
<proteinExistence type="predicted"/>
<dbReference type="SUPFAM" id="SSF46785">
    <property type="entry name" value="Winged helix' DNA-binding domain"/>
    <property type="match status" value="1"/>
</dbReference>
<dbReference type="InterPro" id="IPR011008">
    <property type="entry name" value="Dimeric_a/b-barrel"/>
</dbReference>
<evidence type="ECO:0000256" key="4">
    <source>
        <dbReference type="SAM" id="MobiDB-lite"/>
    </source>
</evidence>
<dbReference type="InterPro" id="IPR019887">
    <property type="entry name" value="Tscrpt_reg_AsnC/Lrp_C"/>
</dbReference>
<dbReference type="Proteomes" id="UP000094793">
    <property type="component" value="Chromosome"/>
</dbReference>
<dbReference type="KEGG" id="blin:BLSMQ_0115"/>